<dbReference type="AlphaFoldDB" id="A0A834L9Q3"/>
<feature type="compositionally biased region" description="Polar residues" evidence="1">
    <location>
        <begin position="154"/>
        <end position="175"/>
    </location>
</feature>
<evidence type="ECO:0000313" key="2">
    <source>
        <dbReference type="EMBL" id="KAF7124639.1"/>
    </source>
</evidence>
<comment type="caution">
    <text evidence="2">The sequence shown here is derived from an EMBL/GenBank/DDBJ whole genome shotgun (WGS) entry which is preliminary data.</text>
</comment>
<gene>
    <name evidence="2" type="ORF">RHSIM_Rhsim12G0055500</name>
</gene>
<feature type="region of interest" description="Disordered" evidence="1">
    <location>
        <begin position="115"/>
        <end position="193"/>
    </location>
</feature>
<protein>
    <submittedName>
        <fullName evidence="2">Uncharacterized protein</fullName>
    </submittedName>
</protein>
<proteinExistence type="predicted"/>
<organism evidence="2 3">
    <name type="scientific">Rhododendron simsii</name>
    <name type="common">Sims's rhododendron</name>
    <dbReference type="NCBI Taxonomy" id="118357"/>
    <lineage>
        <taxon>Eukaryota</taxon>
        <taxon>Viridiplantae</taxon>
        <taxon>Streptophyta</taxon>
        <taxon>Embryophyta</taxon>
        <taxon>Tracheophyta</taxon>
        <taxon>Spermatophyta</taxon>
        <taxon>Magnoliopsida</taxon>
        <taxon>eudicotyledons</taxon>
        <taxon>Gunneridae</taxon>
        <taxon>Pentapetalae</taxon>
        <taxon>asterids</taxon>
        <taxon>Ericales</taxon>
        <taxon>Ericaceae</taxon>
        <taxon>Ericoideae</taxon>
        <taxon>Rhodoreae</taxon>
        <taxon>Rhododendron</taxon>
    </lineage>
</organism>
<dbReference type="Proteomes" id="UP000626092">
    <property type="component" value="Unassembled WGS sequence"/>
</dbReference>
<sequence length="193" mass="20972">MTEMGPPPCDRAESLLFFSTTPATANERPEKTIPVPILWRSGNPFYDLYGKEALSTGQFPPATPRPAKGFNAKGSFKFSRRVEEDSIFDDLFGGFGFEGKTLVFGGGYIEKLAKPTNVQSPKPTNPYVETLAKPTKVQSPKPTNPYFEKLAKPTNVQSPRATNTQSPKPTNTPQKSPKGYGVSGGRKAAAVEN</sequence>
<evidence type="ECO:0000256" key="1">
    <source>
        <dbReference type="SAM" id="MobiDB-lite"/>
    </source>
</evidence>
<accession>A0A834L9Q3</accession>
<reference evidence="2" key="1">
    <citation type="submission" date="2019-11" db="EMBL/GenBank/DDBJ databases">
        <authorList>
            <person name="Liu Y."/>
            <person name="Hou J."/>
            <person name="Li T.-Q."/>
            <person name="Guan C.-H."/>
            <person name="Wu X."/>
            <person name="Wu H.-Z."/>
            <person name="Ling F."/>
            <person name="Zhang R."/>
            <person name="Shi X.-G."/>
            <person name="Ren J.-P."/>
            <person name="Chen E.-F."/>
            <person name="Sun J.-M."/>
        </authorList>
    </citation>
    <scope>NUCLEOTIDE SEQUENCE</scope>
    <source>
        <strain evidence="2">Adult_tree_wgs_1</strain>
        <tissue evidence="2">Leaves</tissue>
    </source>
</reference>
<keyword evidence="3" id="KW-1185">Reference proteome</keyword>
<name>A0A834L9Q3_RHOSS</name>
<dbReference type="EMBL" id="WJXA01000012">
    <property type="protein sequence ID" value="KAF7124639.1"/>
    <property type="molecule type" value="Genomic_DNA"/>
</dbReference>
<evidence type="ECO:0000313" key="3">
    <source>
        <dbReference type="Proteomes" id="UP000626092"/>
    </source>
</evidence>